<dbReference type="InterPro" id="IPR003439">
    <property type="entry name" value="ABC_transporter-like_ATP-bd"/>
</dbReference>
<keyword evidence="7" id="KW-1185">Reference proteome</keyword>
<evidence type="ECO:0000256" key="3">
    <source>
        <dbReference type="ARBA" id="ARBA00022741"/>
    </source>
</evidence>
<reference evidence="6 7" key="1">
    <citation type="submission" date="2009-04" db="EMBL/GenBank/DDBJ databases">
        <authorList>
            <person name="Qin X."/>
            <person name="Bachman B."/>
            <person name="Battles P."/>
            <person name="Bell A."/>
            <person name="Bess C."/>
            <person name="Bickham C."/>
            <person name="Chaboub L."/>
            <person name="Chen D."/>
            <person name="Coyle M."/>
            <person name="Deiros D.R."/>
            <person name="Dinh H."/>
            <person name="Forbes L."/>
            <person name="Fowler G."/>
            <person name="Francisco L."/>
            <person name="Fu Q."/>
            <person name="Gubbala S."/>
            <person name="Hale W."/>
            <person name="Han Y."/>
            <person name="Hemphill L."/>
            <person name="Highlander S.K."/>
            <person name="Hirani K."/>
            <person name="Hogues M."/>
            <person name="Jackson L."/>
            <person name="Jakkamsetti A."/>
            <person name="Javaid M."/>
            <person name="Jiang H."/>
            <person name="Korchina V."/>
            <person name="Kovar C."/>
            <person name="Lara F."/>
            <person name="Lee S."/>
            <person name="Mata R."/>
            <person name="Mathew T."/>
            <person name="Moen C."/>
            <person name="Morales K."/>
            <person name="Munidasa M."/>
            <person name="Nazareth L."/>
            <person name="Ngo R."/>
            <person name="Nguyen L."/>
            <person name="Okwuonu G."/>
            <person name="Ongeri F."/>
            <person name="Patil S."/>
            <person name="Petrosino J."/>
            <person name="Pham C."/>
            <person name="Pham P."/>
            <person name="Pu L.-L."/>
            <person name="Puazo M."/>
            <person name="Raj R."/>
            <person name="Reid J."/>
            <person name="Rouhana J."/>
            <person name="Saada N."/>
            <person name="Shang Y."/>
            <person name="Simmons D."/>
            <person name="Thornton R."/>
            <person name="Warren J."/>
            <person name="Weissenberger G."/>
            <person name="Zhang J."/>
            <person name="Zhang L."/>
            <person name="Zhou C."/>
            <person name="Zhu D."/>
            <person name="Muzny D."/>
            <person name="Worley K."/>
            <person name="Gibbs R."/>
        </authorList>
    </citation>
    <scope>NUCLEOTIDE SEQUENCE [LARGE SCALE GENOMIC DNA]</scope>
    <source>
        <strain evidence="6 7">ATCC 33313</strain>
    </source>
</reference>
<comment type="similarity">
    <text evidence="1">Belongs to the ABC transporter superfamily.</text>
</comment>
<keyword evidence="6" id="KW-0378">Hydrolase</keyword>
<evidence type="ECO:0000256" key="1">
    <source>
        <dbReference type="ARBA" id="ARBA00005417"/>
    </source>
</evidence>
<evidence type="ECO:0000313" key="6">
    <source>
        <dbReference type="EMBL" id="EER75165.1"/>
    </source>
</evidence>
<dbReference type="PANTHER" id="PTHR42711:SF5">
    <property type="entry name" value="ABC TRANSPORTER ATP-BINDING PROTEIN NATA"/>
    <property type="match status" value="1"/>
</dbReference>
<keyword evidence="2" id="KW-0813">Transport</keyword>
<evidence type="ECO:0000256" key="2">
    <source>
        <dbReference type="ARBA" id="ARBA00022448"/>
    </source>
</evidence>
<comment type="caution">
    <text evidence="6">The sequence shown here is derived from an EMBL/GenBank/DDBJ whole genome shotgun (WGS) entry which is preliminary data.</text>
</comment>
<dbReference type="STRING" id="585506.HMPREF0877_0710"/>
<dbReference type="PROSITE" id="PS50893">
    <property type="entry name" value="ABC_TRANSPORTER_2"/>
    <property type="match status" value="1"/>
</dbReference>
<proteinExistence type="inferred from homology"/>
<dbReference type="EMBL" id="ACKU01000008">
    <property type="protein sequence ID" value="EER75165.1"/>
    <property type="molecule type" value="Genomic_DNA"/>
</dbReference>
<dbReference type="PANTHER" id="PTHR42711">
    <property type="entry name" value="ABC TRANSPORTER ATP-BINDING PROTEIN"/>
    <property type="match status" value="1"/>
</dbReference>
<dbReference type="SUPFAM" id="SSF52540">
    <property type="entry name" value="P-loop containing nucleoside triphosphate hydrolases"/>
    <property type="match status" value="1"/>
</dbReference>
<dbReference type="EC" id="3.6.3.28" evidence="6"/>
<accession>C5R9R5</accession>
<dbReference type="Gene3D" id="3.40.50.300">
    <property type="entry name" value="P-loop containing nucleotide triphosphate hydrolases"/>
    <property type="match status" value="1"/>
</dbReference>
<evidence type="ECO:0000256" key="4">
    <source>
        <dbReference type="ARBA" id="ARBA00022840"/>
    </source>
</evidence>
<dbReference type="OrthoDB" id="9804819at2"/>
<dbReference type="GO" id="GO:0016887">
    <property type="term" value="F:ATP hydrolysis activity"/>
    <property type="evidence" value="ECO:0007669"/>
    <property type="project" value="InterPro"/>
</dbReference>
<dbReference type="InterPro" id="IPR050763">
    <property type="entry name" value="ABC_transporter_ATP-binding"/>
</dbReference>
<keyword evidence="4 6" id="KW-0067">ATP-binding</keyword>
<feature type="domain" description="ABC transporter" evidence="5">
    <location>
        <begin position="4"/>
        <end position="232"/>
    </location>
</feature>
<evidence type="ECO:0000313" key="7">
    <source>
        <dbReference type="Proteomes" id="UP000004528"/>
    </source>
</evidence>
<keyword evidence="3" id="KW-0547">Nucleotide-binding</keyword>
<dbReference type="InterPro" id="IPR017871">
    <property type="entry name" value="ABC_transporter-like_CS"/>
</dbReference>
<dbReference type="eggNOG" id="COG1131">
    <property type="taxonomic scope" value="Bacteria"/>
</dbReference>
<dbReference type="InterPro" id="IPR027417">
    <property type="entry name" value="P-loop_NTPase"/>
</dbReference>
<dbReference type="HOGENOM" id="CLU_000604_1_2_9"/>
<gene>
    <name evidence="6" type="ORF">HMPREF0877_0710</name>
</gene>
<dbReference type="SMART" id="SM00382">
    <property type="entry name" value="AAA"/>
    <property type="match status" value="1"/>
</dbReference>
<dbReference type="GO" id="GO:0005524">
    <property type="term" value="F:ATP binding"/>
    <property type="evidence" value="ECO:0007669"/>
    <property type="project" value="UniProtKB-KW"/>
</dbReference>
<sequence>MKAITVRGVRKDFGKLAVLKGIDLDVEQGEVFTLLGANGAGKSTLINILTTLSRPNHGTVSIMGLDPIQDGNRVRKLISLNAQTATLDGEFSGMENLRLVAQLRGVKDRKTAITTLAERLDLTSFLNRQVKTYSGGMRRRLDIAMSLIGNPQIVFLDEPTTGVDPQNRLALWQMIREIRDAGKTVFLTTQYLDEADALSDHIGFIHDGVIVKYGTPNEIKQRVITTYTVQVKSGEQKVAENALAMAGIDYTIVEHNISLSAVNAKKALAVLLATSITIERFDRDESDLESIFLNVINQGGSYANN</sequence>
<protein>
    <submittedName>
        <fullName evidence="6">ABC transporter, ATP-binding protein</fullName>
        <ecNumber evidence="6">3.6.3.28</ecNumber>
    </submittedName>
</protein>
<dbReference type="PROSITE" id="PS00211">
    <property type="entry name" value="ABC_TRANSPORTER_1"/>
    <property type="match status" value="1"/>
</dbReference>
<organism evidence="6 7">
    <name type="scientific">Weissella paramesenteroides ATCC 33313</name>
    <dbReference type="NCBI Taxonomy" id="585506"/>
    <lineage>
        <taxon>Bacteria</taxon>
        <taxon>Bacillati</taxon>
        <taxon>Bacillota</taxon>
        <taxon>Bacilli</taxon>
        <taxon>Lactobacillales</taxon>
        <taxon>Lactobacillaceae</taxon>
        <taxon>Weissella</taxon>
    </lineage>
</organism>
<name>C5R9R5_WEIPA</name>
<dbReference type="Pfam" id="PF00005">
    <property type="entry name" value="ABC_tran"/>
    <property type="match status" value="1"/>
</dbReference>
<dbReference type="AlphaFoldDB" id="C5R9R5"/>
<dbReference type="RefSeq" id="WP_002828255.1">
    <property type="nucleotide sequence ID" value="NZ_GG697129.1"/>
</dbReference>
<evidence type="ECO:0000259" key="5">
    <source>
        <dbReference type="PROSITE" id="PS50893"/>
    </source>
</evidence>
<dbReference type="InterPro" id="IPR003593">
    <property type="entry name" value="AAA+_ATPase"/>
</dbReference>
<dbReference type="Proteomes" id="UP000004528">
    <property type="component" value="Unassembled WGS sequence"/>
</dbReference>